<accession>A0AB38FHF5</accession>
<evidence type="ECO:0000256" key="14">
    <source>
        <dbReference type="ARBA" id="ARBA00023136"/>
    </source>
</evidence>
<keyword evidence="15 21" id="KW-0829">Tyrosine-protein kinase</keyword>
<keyword evidence="6" id="KW-1003">Cell membrane</keyword>
<evidence type="ECO:0000256" key="6">
    <source>
        <dbReference type="ARBA" id="ARBA00022475"/>
    </source>
</evidence>
<comment type="similarity">
    <text evidence="4">Belongs to the etk/wzc family.</text>
</comment>
<evidence type="ECO:0000256" key="4">
    <source>
        <dbReference type="ARBA" id="ARBA00008883"/>
    </source>
</evidence>
<dbReference type="Gene3D" id="3.40.50.300">
    <property type="entry name" value="P-loop containing nucleotide triphosphate hydrolases"/>
    <property type="match status" value="1"/>
</dbReference>
<evidence type="ECO:0000256" key="1">
    <source>
        <dbReference type="ARBA" id="ARBA00004429"/>
    </source>
</evidence>
<organism evidence="21 22">
    <name type="scientific">Rhodococcus wratislaviensis</name>
    <name type="common">Tsukamurella wratislaviensis</name>
    <dbReference type="NCBI Taxonomy" id="44752"/>
    <lineage>
        <taxon>Bacteria</taxon>
        <taxon>Bacillati</taxon>
        <taxon>Actinomycetota</taxon>
        <taxon>Actinomycetes</taxon>
        <taxon>Mycobacteriales</taxon>
        <taxon>Nocardiaceae</taxon>
        <taxon>Rhodococcus</taxon>
    </lineage>
</organism>
<evidence type="ECO:0000313" key="21">
    <source>
        <dbReference type="EMBL" id="SPZ40857.1"/>
    </source>
</evidence>
<keyword evidence="9 18" id="KW-0812">Transmembrane</keyword>
<evidence type="ECO:0000256" key="18">
    <source>
        <dbReference type="SAM" id="Phobius"/>
    </source>
</evidence>
<keyword evidence="12" id="KW-0067">ATP-binding</keyword>
<feature type="domain" description="Polysaccharide chain length determinant N-terminal" evidence="19">
    <location>
        <begin position="2"/>
        <end position="89"/>
    </location>
</feature>
<dbReference type="InterPro" id="IPR050445">
    <property type="entry name" value="Bact_polysacc_biosynth/exp"/>
</dbReference>
<dbReference type="InterPro" id="IPR003856">
    <property type="entry name" value="LPS_length_determ_N"/>
</dbReference>
<proteinExistence type="inferred from homology"/>
<evidence type="ECO:0000256" key="7">
    <source>
        <dbReference type="ARBA" id="ARBA00022519"/>
    </source>
</evidence>
<sequence length="572" mass="61650">MEIQDYLRILQSRWKIIAITTVVAILGALGASLLTTPIYEASTRLFVSTSAGSSVNEVYQGNLFSQQRVTSYTKLLTGETLAQRTIDKLDLGGTASALASQVKASSAPDTVLIDVKVQDPSPERARDIANALSDEFVVMARELETPEKGGAPAARVVVEQQAQTPSTPVSPKTLRNLALGAAVGLLLGIAFAVLRDRLDNTVKDRRTVEELAGSALIGTIPFDKERQTQQAINFAEGNSSSAESYRELRTNLQFLEVDNPPRVIVVTSSLPTEGKTTTAINIALVLAEGGQNVCLVEGDLRKPRVSKYLGVVGSVGLSSVLAGKADLDAVLQPTQYSGLTVLASGPIPPNPSELLGTETARQVLADLRGRFDYVIVDASPLLPVTDATVLTAMSDGALVIARHAETKRDQLSRAAGNLHSVGATILGTIITMTPSRGRGVYEYKYYYETDKSLPQMQQAAPVQPPVQQQPPQHQAPQQPQPAPYVRDEYPSQQYGPNGGDQQEVPAYQGAPVYQGAPAYQGDQGQQWYGSPDHYGNEQQAGAPVPPTPRRTRRYRDDQEAWSETDAPRDHTQ</sequence>
<comment type="subcellular location">
    <subcellularLocation>
        <location evidence="1">Cell inner membrane</location>
        <topology evidence="1">Multi-pass membrane protein</topology>
    </subcellularLocation>
</comment>
<keyword evidence="13 18" id="KW-1133">Transmembrane helix</keyword>
<keyword evidence="7" id="KW-0997">Cell inner membrane</keyword>
<dbReference type="EC" id="2.7.10.2" evidence="5"/>
<evidence type="ECO:0000256" key="15">
    <source>
        <dbReference type="ARBA" id="ARBA00023137"/>
    </source>
</evidence>
<evidence type="ECO:0000256" key="11">
    <source>
        <dbReference type="ARBA" id="ARBA00022777"/>
    </source>
</evidence>
<dbReference type="RefSeq" id="WP_112300873.1">
    <property type="nucleotide sequence ID" value="NZ_QTTP01000001.1"/>
</dbReference>
<dbReference type="GO" id="GO:0005886">
    <property type="term" value="C:plasma membrane"/>
    <property type="evidence" value="ECO:0007669"/>
    <property type="project" value="UniProtKB-SubCell"/>
</dbReference>
<protein>
    <recommendedName>
        <fullName evidence="5">non-specific protein-tyrosine kinase</fullName>
        <ecNumber evidence="5">2.7.10.2</ecNumber>
    </recommendedName>
</protein>
<evidence type="ECO:0000256" key="10">
    <source>
        <dbReference type="ARBA" id="ARBA00022741"/>
    </source>
</evidence>
<dbReference type="CDD" id="cd05387">
    <property type="entry name" value="BY-kinase"/>
    <property type="match status" value="1"/>
</dbReference>
<evidence type="ECO:0000313" key="22">
    <source>
        <dbReference type="Proteomes" id="UP000251211"/>
    </source>
</evidence>
<keyword evidence="14 18" id="KW-0472">Membrane</keyword>
<dbReference type="EMBL" id="UAUI01000020">
    <property type="protein sequence ID" value="SPZ40857.1"/>
    <property type="molecule type" value="Genomic_DNA"/>
</dbReference>
<keyword evidence="11 21" id="KW-0418">Kinase</keyword>
<evidence type="ECO:0000256" key="16">
    <source>
        <dbReference type="ARBA" id="ARBA00051245"/>
    </source>
</evidence>
<dbReference type="InterPro" id="IPR005702">
    <property type="entry name" value="Wzc-like_C"/>
</dbReference>
<evidence type="ECO:0000256" key="17">
    <source>
        <dbReference type="SAM" id="MobiDB-lite"/>
    </source>
</evidence>
<feature type="domain" description="AAA" evidence="20">
    <location>
        <begin position="264"/>
        <end position="399"/>
    </location>
</feature>
<comment type="similarity">
    <text evidence="2">Belongs to the CpsC/CapA family.</text>
</comment>
<keyword evidence="10" id="KW-0547">Nucleotide-binding</keyword>
<dbReference type="InterPro" id="IPR027417">
    <property type="entry name" value="P-loop_NTPase"/>
</dbReference>
<keyword evidence="8 21" id="KW-0808">Transferase</keyword>
<feature type="region of interest" description="Disordered" evidence="17">
    <location>
        <begin position="455"/>
        <end position="572"/>
    </location>
</feature>
<evidence type="ECO:0000256" key="13">
    <source>
        <dbReference type="ARBA" id="ARBA00022989"/>
    </source>
</evidence>
<evidence type="ECO:0000256" key="3">
    <source>
        <dbReference type="ARBA" id="ARBA00007316"/>
    </source>
</evidence>
<evidence type="ECO:0000259" key="20">
    <source>
        <dbReference type="Pfam" id="PF13614"/>
    </source>
</evidence>
<reference evidence="21 22" key="1">
    <citation type="submission" date="2018-06" db="EMBL/GenBank/DDBJ databases">
        <authorList>
            <consortium name="Pathogen Informatics"/>
            <person name="Doyle S."/>
        </authorList>
    </citation>
    <scope>NUCLEOTIDE SEQUENCE [LARGE SCALE GENOMIC DNA]</scope>
    <source>
        <strain evidence="21 22">NCTC13229</strain>
    </source>
</reference>
<evidence type="ECO:0000256" key="2">
    <source>
        <dbReference type="ARBA" id="ARBA00006683"/>
    </source>
</evidence>
<dbReference type="AlphaFoldDB" id="A0AB38FHF5"/>
<comment type="caution">
    <text evidence="21">The sequence shown here is derived from an EMBL/GenBank/DDBJ whole genome shotgun (WGS) entry which is preliminary data.</text>
</comment>
<gene>
    <name evidence="21" type="primary">ywqD</name>
    <name evidence="21" type="ORF">NCTC13229_04355</name>
</gene>
<dbReference type="InterPro" id="IPR025669">
    <property type="entry name" value="AAA_dom"/>
</dbReference>
<evidence type="ECO:0000256" key="5">
    <source>
        <dbReference type="ARBA" id="ARBA00011903"/>
    </source>
</evidence>
<feature type="transmembrane region" description="Helical" evidence="18">
    <location>
        <begin position="16"/>
        <end position="39"/>
    </location>
</feature>
<dbReference type="SUPFAM" id="SSF52540">
    <property type="entry name" value="P-loop containing nucleoside triphosphate hydrolases"/>
    <property type="match status" value="1"/>
</dbReference>
<dbReference type="Proteomes" id="UP000251211">
    <property type="component" value="Unassembled WGS sequence"/>
</dbReference>
<name>A0AB38FHF5_RHOWR</name>
<comment type="similarity">
    <text evidence="3">Belongs to the CpsD/CapB family.</text>
</comment>
<dbReference type="NCBIfam" id="TIGR01007">
    <property type="entry name" value="eps_fam"/>
    <property type="match status" value="1"/>
</dbReference>
<dbReference type="PANTHER" id="PTHR32309">
    <property type="entry name" value="TYROSINE-PROTEIN KINASE"/>
    <property type="match status" value="1"/>
</dbReference>
<dbReference type="GO" id="GO:0005524">
    <property type="term" value="F:ATP binding"/>
    <property type="evidence" value="ECO:0007669"/>
    <property type="project" value="UniProtKB-KW"/>
</dbReference>
<dbReference type="Pfam" id="PF13614">
    <property type="entry name" value="AAA_31"/>
    <property type="match status" value="1"/>
</dbReference>
<evidence type="ECO:0000256" key="9">
    <source>
        <dbReference type="ARBA" id="ARBA00022692"/>
    </source>
</evidence>
<dbReference type="Pfam" id="PF02706">
    <property type="entry name" value="Wzz"/>
    <property type="match status" value="1"/>
</dbReference>
<comment type="catalytic activity">
    <reaction evidence="16">
        <text>L-tyrosyl-[protein] + ATP = O-phospho-L-tyrosyl-[protein] + ADP + H(+)</text>
        <dbReference type="Rhea" id="RHEA:10596"/>
        <dbReference type="Rhea" id="RHEA-COMP:10136"/>
        <dbReference type="Rhea" id="RHEA-COMP:20101"/>
        <dbReference type="ChEBI" id="CHEBI:15378"/>
        <dbReference type="ChEBI" id="CHEBI:30616"/>
        <dbReference type="ChEBI" id="CHEBI:46858"/>
        <dbReference type="ChEBI" id="CHEBI:61978"/>
        <dbReference type="ChEBI" id="CHEBI:456216"/>
        <dbReference type="EC" id="2.7.10.2"/>
    </reaction>
</comment>
<evidence type="ECO:0000256" key="8">
    <source>
        <dbReference type="ARBA" id="ARBA00022679"/>
    </source>
</evidence>
<dbReference type="PANTHER" id="PTHR32309:SF13">
    <property type="entry name" value="FERRIC ENTEROBACTIN TRANSPORT PROTEIN FEPE"/>
    <property type="match status" value="1"/>
</dbReference>
<evidence type="ECO:0000256" key="12">
    <source>
        <dbReference type="ARBA" id="ARBA00022840"/>
    </source>
</evidence>
<evidence type="ECO:0000259" key="19">
    <source>
        <dbReference type="Pfam" id="PF02706"/>
    </source>
</evidence>
<dbReference type="GO" id="GO:0004715">
    <property type="term" value="F:non-membrane spanning protein tyrosine kinase activity"/>
    <property type="evidence" value="ECO:0007669"/>
    <property type="project" value="UniProtKB-EC"/>
</dbReference>